<gene>
    <name evidence="3" type="ORF">ACFPL4_16410</name>
</gene>
<keyword evidence="2" id="KW-0472">Membrane</keyword>
<keyword evidence="4" id="KW-1185">Reference proteome</keyword>
<dbReference type="Proteomes" id="UP001595908">
    <property type="component" value="Unassembled WGS sequence"/>
</dbReference>
<evidence type="ECO:0000256" key="2">
    <source>
        <dbReference type="SAM" id="Phobius"/>
    </source>
</evidence>
<dbReference type="RefSeq" id="WP_157841649.1">
    <property type="nucleotide sequence ID" value="NZ_JBHSJE010000004.1"/>
</dbReference>
<protein>
    <submittedName>
        <fullName evidence="3">Uncharacterized protein</fullName>
    </submittedName>
</protein>
<dbReference type="EMBL" id="JBHSJE010000004">
    <property type="protein sequence ID" value="MFC4979928.1"/>
    <property type="molecule type" value="Genomic_DNA"/>
</dbReference>
<reference evidence="4" key="1">
    <citation type="journal article" date="2019" name="Int. J. Syst. Evol. Microbiol.">
        <title>The Global Catalogue of Microorganisms (GCM) 10K type strain sequencing project: providing services to taxonomists for standard genome sequencing and annotation.</title>
        <authorList>
            <consortium name="The Broad Institute Genomics Platform"/>
            <consortium name="The Broad Institute Genome Sequencing Center for Infectious Disease"/>
            <person name="Wu L."/>
            <person name="Ma J."/>
        </authorList>
    </citation>
    <scope>NUCLEOTIDE SEQUENCE [LARGE SCALE GENOMIC DNA]</scope>
    <source>
        <strain evidence="4">ICMP 257</strain>
    </source>
</reference>
<feature type="transmembrane region" description="Helical" evidence="2">
    <location>
        <begin position="26"/>
        <end position="51"/>
    </location>
</feature>
<evidence type="ECO:0000313" key="3">
    <source>
        <dbReference type="EMBL" id="MFC4979928.1"/>
    </source>
</evidence>
<keyword evidence="2" id="KW-0812">Transmembrane</keyword>
<organism evidence="3 4">
    <name type="scientific">Streptomyces atroolivaceus</name>
    <dbReference type="NCBI Taxonomy" id="66869"/>
    <lineage>
        <taxon>Bacteria</taxon>
        <taxon>Bacillati</taxon>
        <taxon>Actinomycetota</taxon>
        <taxon>Actinomycetes</taxon>
        <taxon>Kitasatosporales</taxon>
        <taxon>Streptomycetaceae</taxon>
        <taxon>Streptomyces</taxon>
    </lineage>
</organism>
<dbReference type="GeneID" id="31231435"/>
<evidence type="ECO:0000313" key="4">
    <source>
        <dbReference type="Proteomes" id="UP001595908"/>
    </source>
</evidence>
<sequence>MSNQYPQHPPFVGGPGYPPPRKPMSVGAIIAIVTGSVFGGVLVLLLILLVVGDDAIQADKSPNLEVTAPVVTKSATAAPAKPTEKTSEEPQQAAKKPQPKEAEYPSGDYVVSEDIPVGTYTSSGAEAGIFEFCSITTEPTGETTMPKIKSAGVDERIIITLTEADGVVSISGCEPLKPRK</sequence>
<proteinExistence type="predicted"/>
<accession>A0ABV9V9M3</accession>
<feature type="region of interest" description="Disordered" evidence="1">
    <location>
        <begin position="75"/>
        <end position="107"/>
    </location>
</feature>
<keyword evidence="2" id="KW-1133">Transmembrane helix</keyword>
<evidence type="ECO:0000256" key="1">
    <source>
        <dbReference type="SAM" id="MobiDB-lite"/>
    </source>
</evidence>
<name>A0ABV9V9M3_STRAZ</name>
<comment type="caution">
    <text evidence="3">The sequence shown here is derived from an EMBL/GenBank/DDBJ whole genome shotgun (WGS) entry which is preliminary data.</text>
</comment>